<gene>
    <name evidence="2" type="ORF">FA707_07715</name>
</gene>
<dbReference type="GO" id="GO:0046872">
    <property type="term" value="F:metal ion binding"/>
    <property type="evidence" value="ECO:0007669"/>
    <property type="project" value="UniProtKB-KW"/>
</dbReference>
<proteinExistence type="predicted"/>
<keyword evidence="1" id="KW-0479">Metal-binding</keyword>
<dbReference type="PROSITE" id="PS00934">
    <property type="entry name" value="GLYOXALASE_I_1"/>
    <property type="match status" value="1"/>
</dbReference>
<dbReference type="InterPro" id="IPR029068">
    <property type="entry name" value="Glyas_Bleomycin-R_OHBP_Dase"/>
</dbReference>
<dbReference type="PROSITE" id="PS51819">
    <property type="entry name" value="VOC"/>
    <property type="match status" value="2"/>
</dbReference>
<dbReference type="Pfam" id="PF14507">
    <property type="entry name" value="CppA_C"/>
    <property type="match status" value="1"/>
</dbReference>
<dbReference type="InterPro" id="IPR032703">
    <property type="entry name" value="CppA_C"/>
</dbReference>
<dbReference type="PANTHER" id="PTHR43279:SF1">
    <property type="entry name" value="CATECHOL-2,3-DIOXYGENASE"/>
    <property type="match status" value="1"/>
</dbReference>
<dbReference type="AlphaFoldDB" id="A0A4D7CRX0"/>
<keyword evidence="3" id="KW-1185">Reference proteome</keyword>
<reference evidence="2 3" key="1">
    <citation type="submission" date="2019-04" db="EMBL/GenBank/DDBJ databases">
        <title>Vagococcus sp. nov., isolated from faeces of yaks (Bos grunniens).</title>
        <authorList>
            <person name="Ge Y."/>
        </authorList>
    </citation>
    <scope>NUCLEOTIDE SEQUENCE [LARGE SCALE GENOMIC DNA]</scope>
    <source>
        <strain evidence="2 3">MN-17</strain>
    </source>
</reference>
<evidence type="ECO:0000313" key="3">
    <source>
        <dbReference type="Proteomes" id="UP000298615"/>
    </source>
</evidence>
<dbReference type="Proteomes" id="UP000298615">
    <property type="component" value="Chromosome"/>
</dbReference>
<evidence type="ECO:0000313" key="2">
    <source>
        <dbReference type="EMBL" id="QCI86858.1"/>
    </source>
</evidence>
<dbReference type="Pfam" id="PF00903">
    <property type="entry name" value="Glyoxalase"/>
    <property type="match status" value="1"/>
</dbReference>
<dbReference type="PANTHER" id="PTHR43279">
    <property type="entry name" value="CATECHOL-2,3-DIOXYGENASE"/>
    <property type="match status" value="1"/>
</dbReference>
<evidence type="ECO:0000256" key="1">
    <source>
        <dbReference type="ARBA" id="ARBA00022723"/>
    </source>
</evidence>
<dbReference type="EMBL" id="CP039712">
    <property type="protein sequence ID" value="QCI86858.1"/>
    <property type="molecule type" value="Genomic_DNA"/>
</dbReference>
<organism evidence="2 3">
    <name type="scientific">Vagococcus zengguangii</name>
    <dbReference type="NCBI Taxonomy" id="2571750"/>
    <lineage>
        <taxon>Bacteria</taxon>
        <taxon>Bacillati</taxon>
        <taxon>Bacillota</taxon>
        <taxon>Bacilli</taxon>
        <taxon>Lactobacillales</taxon>
        <taxon>Enterococcaceae</taxon>
        <taxon>Vagococcus</taxon>
    </lineage>
</organism>
<sequence>MFMQKFLIDQETFIGSVALKVRDMEKQLAFYTDVLKLAILNEENDMAFLGTRGRKSPLIALLEEPGALPSPYTHNGLNHIGIKVKTRQQLAEFLNYLESINYPVLETLDYGFAEVLVIKDPEFNVVKIYWDREIGIENFTPENRPLDVEDLKKVSTETLLELDSKTVVGHVQLNVSDIEKSEAFYKDVLGFKLRNTDYRSVRYLSGNDYHHHVSLRHSQILELDKPDDEHMGLDYVTFHLQHDQAMQHLKEHLDEMGIDYFYNKGKKILNVDDPDGIHIWFRVVEAPIN</sequence>
<dbReference type="InterPro" id="IPR004360">
    <property type="entry name" value="Glyas_Fos-R_dOase_dom"/>
</dbReference>
<dbReference type="SUPFAM" id="SSF54593">
    <property type="entry name" value="Glyoxalase/Bleomycin resistance protein/Dihydroxybiphenyl dioxygenase"/>
    <property type="match status" value="2"/>
</dbReference>
<protein>
    <submittedName>
        <fullName evidence="2">Uncharacterized protein</fullName>
    </submittedName>
</protein>
<dbReference type="InterPro" id="IPR018146">
    <property type="entry name" value="Glyoxalase_1_CS"/>
</dbReference>
<dbReference type="KEGG" id="vao:FA707_07715"/>
<dbReference type="Gene3D" id="3.10.180.10">
    <property type="entry name" value="2,3-Dihydroxybiphenyl 1,2-Dioxygenase, domain 1"/>
    <property type="match status" value="2"/>
</dbReference>
<dbReference type="OrthoDB" id="9792626at2"/>
<dbReference type="InterPro" id="IPR037523">
    <property type="entry name" value="VOC_core"/>
</dbReference>
<accession>A0A4D7CRX0</accession>
<name>A0A4D7CRX0_9ENTE</name>
<dbReference type="GO" id="GO:0004462">
    <property type="term" value="F:lactoylglutathione lyase activity"/>
    <property type="evidence" value="ECO:0007669"/>
    <property type="project" value="InterPro"/>
</dbReference>